<gene>
    <name evidence="1" type="ORF">LCGC14_2011980</name>
</gene>
<accession>A0A0F9FMH2</accession>
<protein>
    <submittedName>
        <fullName evidence="1">Uncharacterized protein</fullName>
    </submittedName>
</protein>
<dbReference type="AlphaFoldDB" id="A0A0F9FMH2"/>
<proteinExistence type="predicted"/>
<comment type="caution">
    <text evidence="1">The sequence shown here is derived from an EMBL/GenBank/DDBJ whole genome shotgun (WGS) entry which is preliminary data.</text>
</comment>
<sequence length="69" mass="7852">MFPIPSPNPMTHGANNLAFLNLRLHLSKTKLMGHLTNIPELVPKMVHVHQIPVILFSTVDARDRFSFSY</sequence>
<evidence type="ECO:0000313" key="1">
    <source>
        <dbReference type="EMBL" id="KKL79721.1"/>
    </source>
</evidence>
<name>A0A0F9FMH2_9ZZZZ</name>
<dbReference type="EMBL" id="LAZR01023082">
    <property type="protein sequence ID" value="KKL79721.1"/>
    <property type="molecule type" value="Genomic_DNA"/>
</dbReference>
<organism evidence="1">
    <name type="scientific">marine sediment metagenome</name>
    <dbReference type="NCBI Taxonomy" id="412755"/>
    <lineage>
        <taxon>unclassified sequences</taxon>
        <taxon>metagenomes</taxon>
        <taxon>ecological metagenomes</taxon>
    </lineage>
</organism>
<reference evidence="1" key="1">
    <citation type="journal article" date="2015" name="Nature">
        <title>Complex archaea that bridge the gap between prokaryotes and eukaryotes.</title>
        <authorList>
            <person name="Spang A."/>
            <person name="Saw J.H."/>
            <person name="Jorgensen S.L."/>
            <person name="Zaremba-Niedzwiedzka K."/>
            <person name="Martijn J."/>
            <person name="Lind A.E."/>
            <person name="van Eijk R."/>
            <person name="Schleper C."/>
            <person name="Guy L."/>
            <person name="Ettema T.J."/>
        </authorList>
    </citation>
    <scope>NUCLEOTIDE SEQUENCE</scope>
</reference>